<keyword evidence="6" id="KW-0407">Ion channel</keyword>
<keyword evidence="6" id="KW-0406">Ion transport</keyword>
<protein>
    <recommendedName>
        <fullName evidence="6">Bestrophin homolog</fullName>
    </recommendedName>
</protein>
<accession>A0A430Q273</accession>
<evidence type="ECO:0000256" key="3">
    <source>
        <dbReference type="ARBA" id="ARBA00022989"/>
    </source>
</evidence>
<sequence>MTVSYGSLIATVKYGSFFRLLFRWRGSLYKLVWPGLLVYCFFYAVVAIAYHSIPDEPEYRNARLLFVQICYIAGRVTNAVPLSFVLAFYVNLVVSRWLQQFLCLPTPDAICVLLSAYLGENPNLNDHKKTENGEERALVFRRTISRYVNLASALCFCSISVGMKQRFPTLDSLVICGLMTEQELEIYSNLEESTSNFFVPLVWAISLITKAHEENMIREERHVDALVNQVVEFWDKLYKLCMYDWVNVPLVYNQVVALAVYIYFAVTIFGHQFIDAPSILPHMPTRVNSSNLTSVSNNNDVSSVILNNPANNTTINSGLSFPRVLPNIPVFTILSFIFYNGWLKVAESLVSPFGLDDDDFEVVPLLERNLNTSLYFVDTCISDSNLIPELVKSGCKIDIETDDDDHTDGTAVSDSDYYSRLNIPGSCQRRISTKSKGGVSRRGSFLSPYSYDENDLSTPHTFESPMDNESPWPELPPTRQRKPSHTAFIGSLEVAEATKEGNLNFSPSLHSLTPDQQSPHLHPDTLITSVGSSFHRLGSKIKKLSFSRSNTPIIHELNNLNTEILSSNRSDSVASSEDKFNSKDA</sequence>
<keyword evidence="9" id="KW-1185">Reference proteome</keyword>
<dbReference type="GO" id="GO:0005886">
    <property type="term" value="C:plasma membrane"/>
    <property type="evidence" value="ECO:0007669"/>
    <property type="project" value="UniProtKB-SubCell"/>
</dbReference>
<dbReference type="Pfam" id="PF01062">
    <property type="entry name" value="Bestrophin"/>
    <property type="match status" value="2"/>
</dbReference>
<evidence type="ECO:0000313" key="8">
    <source>
        <dbReference type="EMBL" id="RTG81790.1"/>
    </source>
</evidence>
<dbReference type="PANTHER" id="PTHR10736">
    <property type="entry name" value="BESTROPHIN"/>
    <property type="match status" value="1"/>
</dbReference>
<dbReference type="InterPro" id="IPR000615">
    <property type="entry name" value="Bestrophin"/>
</dbReference>
<dbReference type="Proteomes" id="UP000290809">
    <property type="component" value="Unassembled WGS sequence"/>
</dbReference>
<evidence type="ECO:0000256" key="2">
    <source>
        <dbReference type="ARBA" id="ARBA00022692"/>
    </source>
</evidence>
<dbReference type="AlphaFoldDB" id="A0A430Q273"/>
<dbReference type="GO" id="GO:0005254">
    <property type="term" value="F:chloride channel activity"/>
    <property type="evidence" value="ECO:0007669"/>
    <property type="project" value="UniProtKB-KW"/>
</dbReference>
<dbReference type="InterPro" id="IPR021134">
    <property type="entry name" value="Bestrophin-like"/>
</dbReference>
<keyword evidence="4 6" id="KW-0472">Membrane</keyword>
<keyword evidence="2 6" id="KW-0812">Transmembrane</keyword>
<keyword evidence="6" id="KW-1003">Cell membrane</keyword>
<gene>
    <name evidence="8" type="ORF">DC041_0002261</name>
</gene>
<comment type="similarity">
    <text evidence="5 6">Belongs to the anion channel-forming bestrophin (TC 1.A.46) family. Calcium-sensitive chloride channel subfamily.</text>
</comment>
<keyword evidence="6" id="KW-0868">Chloride</keyword>
<proteinExistence type="inferred from homology"/>
<comment type="function">
    <text evidence="6">Forms chloride channels.</text>
</comment>
<evidence type="ECO:0000313" key="9">
    <source>
        <dbReference type="Proteomes" id="UP000290809"/>
    </source>
</evidence>
<dbReference type="GO" id="GO:0034707">
    <property type="term" value="C:chloride channel complex"/>
    <property type="evidence" value="ECO:0007669"/>
    <property type="project" value="UniProtKB-KW"/>
</dbReference>
<feature type="transmembrane region" description="Helical" evidence="6">
    <location>
        <begin position="31"/>
        <end position="53"/>
    </location>
</feature>
<dbReference type="STRING" id="6184.A0A430Q273"/>
<feature type="transmembrane region" description="Helical" evidence="6">
    <location>
        <begin position="65"/>
        <end position="89"/>
    </location>
</feature>
<comment type="subcellular location">
    <subcellularLocation>
        <location evidence="6">Cell membrane</location>
        <topology evidence="6">Multi-pass membrane protein</topology>
    </subcellularLocation>
    <subcellularLocation>
        <location evidence="1">Membrane</location>
    </subcellularLocation>
</comment>
<feature type="region of interest" description="Disordered" evidence="7">
    <location>
        <begin position="450"/>
        <end position="483"/>
    </location>
</feature>
<evidence type="ECO:0000256" key="7">
    <source>
        <dbReference type="SAM" id="MobiDB-lite"/>
    </source>
</evidence>
<keyword evidence="3 6" id="KW-1133">Transmembrane helix</keyword>
<dbReference type="EMBL" id="QMKO01003158">
    <property type="protein sequence ID" value="RTG81790.1"/>
    <property type="molecule type" value="Genomic_DNA"/>
</dbReference>
<evidence type="ECO:0000256" key="6">
    <source>
        <dbReference type="RuleBase" id="RU363126"/>
    </source>
</evidence>
<comment type="caution">
    <text evidence="8">The sequence shown here is derived from an EMBL/GenBank/DDBJ whole genome shotgun (WGS) entry which is preliminary data.</text>
</comment>
<feature type="transmembrane region" description="Helical" evidence="6">
    <location>
        <begin position="250"/>
        <end position="274"/>
    </location>
</feature>
<reference evidence="8 9" key="1">
    <citation type="journal article" date="2019" name="PLoS Pathog.">
        <title>Genome sequence of the bovine parasite Schistosoma bovis Tanzania.</title>
        <authorList>
            <person name="Oey H."/>
            <person name="Zakrzewski M."/>
            <person name="Gobert G."/>
            <person name="Gravermann K."/>
            <person name="Stoye J."/>
            <person name="Jones M."/>
            <person name="Mcmanus D."/>
            <person name="Krause L."/>
        </authorList>
    </citation>
    <scope>NUCLEOTIDE SEQUENCE [LARGE SCALE GENOMIC DNA]</scope>
    <source>
        <strain evidence="8 9">TAN1997</strain>
    </source>
</reference>
<organism evidence="8 9">
    <name type="scientific">Schistosoma bovis</name>
    <name type="common">Blood fluke</name>
    <dbReference type="NCBI Taxonomy" id="6184"/>
    <lineage>
        <taxon>Eukaryota</taxon>
        <taxon>Metazoa</taxon>
        <taxon>Spiralia</taxon>
        <taxon>Lophotrochozoa</taxon>
        <taxon>Platyhelminthes</taxon>
        <taxon>Trematoda</taxon>
        <taxon>Digenea</taxon>
        <taxon>Strigeidida</taxon>
        <taxon>Schistosomatoidea</taxon>
        <taxon>Schistosomatidae</taxon>
        <taxon>Schistosoma</taxon>
    </lineage>
</organism>
<evidence type="ECO:0000256" key="4">
    <source>
        <dbReference type="ARBA" id="ARBA00023136"/>
    </source>
</evidence>
<evidence type="ECO:0000256" key="1">
    <source>
        <dbReference type="ARBA" id="ARBA00004370"/>
    </source>
</evidence>
<name>A0A430Q273_SCHBO</name>
<evidence type="ECO:0000256" key="5">
    <source>
        <dbReference type="ARBA" id="ARBA00034769"/>
    </source>
</evidence>
<keyword evidence="6" id="KW-0869">Chloride channel</keyword>
<keyword evidence="6" id="KW-0813">Transport</keyword>